<evidence type="ECO:0000313" key="1">
    <source>
        <dbReference type="EMBL" id="AAT38502.2"/>
    </source>
</evidence>
<gene>
    <name evidence="1" type="ORF">Acj133p071</name>
</gene>
<sequence>MNDLNYYTKKRHYENLVNSIPSHSFNIMYAIPCSLDYHVSIIDALIWLKDDLKRLIRHHKDHIAKCKMTYMPGLLIHSHQLLKCENQMREYNKLICQARHSKQILVKFGGQK</sequence>
<dbReference type="GeneID" id="10323058"/>
<name>Q6J2N1_9CAUD</name>
<dbReference type="EMBL" id="HM114315">
    <property type="protein sequence ID" value="AAT38502.2"/>
    <property type="molecule type" value="Genomic_DNA"/>
</dbReference>
<dbReference type="KEGG" id="vg:10323058"/>
<dbReference type="RefSeq" id="YP_004300652.1">
    <property type="nucleotide sequence ID" value="NC_015250.1"/>
</dbReference>
<organism evidence="1 2">
    <name type="scientific">Acinetobacter phage 133</name>
    <dbReference type="NCBI Taxonomy" id="2919552"/>
    <lineage>
        <taxon>Viruses</taxon>
        <taxon>Duplodnaviria</taxon>
        <taxon>Heunggongvirae</taxon>
        <taxon>Uroviricota</taxon>
        <taxon>Caudoviricetes</taxon>
        <taxon>Pantevenvirales</taxon>
        <taxon>Straboviridae</taxon>
        <taxon>Tevenvirinae</taxon>
        <taxon>Centumtrigintavirus</taxon>
        <taxon>Centumtrigintavirus cv133</taxon>
        <taxon>Acinetobacter virus 133</taxon>
    </lineage>
</organism>
<keyword evidence="2" id="KW-1185">Reference proteome</keyword>
<protein>
    <submittedName>
        <fullName evidence="1">Uncharacterized protein</fullName>
    </submittedName>
</protein>
<reference evidence="1 2" key="1">
    <citation type="journal article" date="2010" name="Virol. J.">
        <title>Genomes of the T4-related bacteriophages as windows on microbial genome evolution.</title>
        <authorList>
            <person name="Petrov V.M."/>
            <person name="Ratnayaka S."/>
            <person name="Nolan J.M."/>
            <person name="Miller E.S."/>
            <person name="Karam J.D."/>
        </authorList>
    </citation>
    <scope>NUCLEOTIDE SEQUENCE [LARGE SCALE GENOMIC DNA]</scope>
    <source>
        <strain evidence="1">Acj133</strain>
    </source>
</reference>
<accession>Q6J2N1</accession>
<evidence type="ECO:0000313" key="2">
    <source>
        <dbReference type="Proteomes" id="UP000000330"/>
    </source>
</evidence>
<dbReference type="Proteomes" id="UP000000330">
    <property type="component" value="Segment"/>
</dbReference>
<proteinExistence type="predicted"/>